<dbReference type="RefSeq" id="WP_234991863.1">
    <property type="nucleotide sequence ID" value="NZ_FWFG01000025.1"/>
</dbReference>
<proteinExistence type="inferred from homology"/>
<evidence type="ECO:0000259" key="10">
    <source>
        <dbReference type="PROSITE" id="PS50263"/>
    </source>
</evidence>
<dbReference type="GO" id="GO:0016410">
    <property type="term" value="F:N-acyltransferase activity"/>
    <property type="evidence" value="ECO:0007669"/>
    <property type="project" value="UniProtKB-UniRule"/>
</dbReference>
<dbReference type="AlphaFoldDB" id="A0A1X6WUQ0"/>
<feature type="transmembrane region" description="Helical" evidence="8">
    <location>
        <begin position="183"/>
        <end position="208"/>
    </location>
</feature>
<evidence type="ECO:0000256" key="9">
    <source>
        <dbReference type="SAM" id="MobiDB-lite"/>
    </source>
</evidence>
<feature type="region of interest" description="Disordered" evidence="9">
    <location>
        <begin position="1"/>
        <end position="27"/>
    </location>
</feature>
<evidence type="ECO:0000313" key="11">
    <source>
        <dbReference type="EMBL" id="SLM89028.1"/>
    </source>
</evidence>
<feature type="domain" description="CN hydrolase" evidence="10">
    <location>
        <begin position="255"/>
        <end position="502"/>
    </location>
</feature>
<dbReference type="SUPFAM" id="SSF56317">
    <property type="entry name" value="Carbon-nitrogen hydrolase"/>
    <property type="match status" value="1"/>
</dbReference>
<dbReference type="PANTHER" id="PTHR38686">
    <property type="entry name" value="APOLIPOPROTEIN N-ACYLTRANSFERASE"/>
    <property type="match status" value="1"/>
</dbReference>
<keyword evidence="2 8" id="KW-1003">Cell membrane</keyword>
<name>A0A1X6WUQ0_9MICO</name>
<comment type="subcellular location">
    <subcellularLocation>
        <location evidence="1 8">Cell membrane</location>
        <topology evidence="1 8">Multi-pass membrane protein</topology>
    </subcellularLocation>
</comment>
<dbReference type="Proteomes" id="UP000195981">
    <property type="component" value="Unassembled WGS sequence"/>
</dbReference>
<evidence type="ECO:0000256" key="5">
    <source>
        <dbReference type="ARBA" id="ARBA00022989"/>
    </source>
</evidence>
<comment type="pathway">
    <text evidence="8">Protein modification; lipoprotein biosynthesis (N-acyl transfer).</text>
</comment>
<evidence type="ECO:0000256" key="6">
    <source>
        <dbReference type="ARBA" id="ARBA00023136"/>
    </source>
</evidence>
<comment type="similarity">
    <text evidence="8">Belongs to the CN hydrolase family. Apolipoprotein N-acyltransferase subfamily.</text>
</comment>
<dbReference type="PANTHER" id="PTHR38686:SF1">
    <property type="entry name" value="APOLIPOPROTEIN N-ACYLTRANSFERASE"/>
    <property type="match status" value="1"/>
</dbReference>
<gene>
    <name evidence="8" type="primary">lnt</name>
    <name evidence="11" type="ORF">FM110_02875</name>
</gene>
<dbReference type="NCBIfam" id="TIGR00546">
    <property type="entry name" value="lnt"/>
    <property type="match status" value="1"/>
</dbReference>
<accession>A0A1X6WUQ0</accession>
<feature type="transmembrane region" description="Helical" evidence="8">
    <location>
        <begin position="58"/>
        <end position="75"/>
    </location>
</feature>
<dbReference type="Pfam" id="PF00795">
    <property type="entry name" value="CN_hydrolase"/>
    <property type="match status" value="1"/>
</dbReference>
<dbReference type="GO" id="GO:0042158">
    <property type="term" value="P:lipoprotein biosynthetic process"/>
    <property type="evidence" value="ECO:0007669"/>
    <property type="project" value="UniProtKB-UniRule"/>
</dbReference>
<keyword evidence="7 8" id="KW-0012">Acyltransferase</keyword>
<comment type="function">
    <text evidence="8">Catalyzes the phospholipid dependent N-acylation of the N-terminal cysteine of apolipoprotein, the last step in lipoprotein maturation.</text>
</comment>
<evidence type="ECO:0000256" key="3">
    <source>
        <dbReference type="ARBA" id="ARBA00022679"/>
    </source>
</evidence>
<evidence type="ECO:0000256" key="8">
    <source>
        <dbReference type="HAMAP-Rule" id="MF_01148"/>
    </source>
</evidence>
<dbReference type="EC" id="2.3.1.269" evidence="8"/>
<dbReference type="EMBL" id="FWFG01000025">
    <property type="protein sequence ID" value="SLM89028.1"/>
    <property type="molecule type" value="Genomic_DNA"/>
</dbReference>
<keyword evidence="4 8" id="KW-0812">Transmembrane</keyword>
<feature type="transmembrane region" description="Helical" evidence="8">
    <location>
        <begin position="109"/>
        <end position="130"/>
    </location>
</feature>
<feature type="compositionally biased region" description="Basic and acidic residues" evidence="9">
    <location>
        <begin position="1"/>
        <end position="24"/>
    </location>
</feature>
<keyword evidence="12" id="KW-1185">Reference proteome</keyword>
<feature type="transmembrane region" description="Helical" evidence="8">
    <location>
        <begin position="220"/>
        <end position="237"/>
    </location>
</feature>
<keyword evidence="5 8" id="KW-1133">Transmembrane helix</keyword>
<feature type="transmembrane region" description="Helical" evidence="8">
    <location>
        <begin position="82"/>
        <end position="103"/>
    </location>
</feature>
<sequence length="551" mass="58502">MTAREDRARARAQDRKEREREERSARRRSAAPMPAWLAPPIAALGGYAAWAAFPPHGLWYLLPLGLAALTAACLVRRPGIAALSGLAWGMAFFLPLTAWANIYAGLEPWIALAVFESLYIIGFALAARAVLVRWGPSPRAGLVVACLWTGIEVLRSHVPWGGLPWGASAFALQDSPLLTLGPWIGTAGLAVVVGVLSQLLLGAAWLLLGRRAGRSRSLGLWPLTAAIVVVLVCLVVPRPHNPAPDGSGTLRIAGIQGNVPRLDPQDLEMPAEIWDNSLALTEQAGADARSAGTDLDLVVWPEASAGWDPRQDAVRSRALVGAAEDAGAPVLIGTATEAPGDRVYNTSQLWTVSGGPEQSYSKRHPVPFGEYIPARSFFRMLSDKVDLVPTDMAPGRSVGVLDVGERKVGVLICFEIAYENLVQDLVRDDAEVIVVQTNTALFGDSDEAAQQLGEARVLSAISGRSIVQVATVGESAIVTPDGRDLARTGHWEQGIVVADVPLRTGITPAMAAGPWIAVGIGALGLAGLLLALGSPRRTVDIPAPRRVRRTR</sequence>
<evidence type="ECO:0000313" key="12">
    <source>
        <dbReference type="Proteomes" id="UP000195981"/>
    </source>
</evidence>
<keyword evidence="11" id="KW-0449">Lipoprotein</keyword>
<feature type="transmembrane region" description="Helical" evidence="8">
    <location>
        <begin position="33"/>
        <end position="52"/>
    </location>
</feature>
<dbReference type="GO" id="GO:0005886">
    <property type="term" value="C:plasma membrane"/>
    <property type="evidence" value="ECO:0007669"/>
    <property type="project" value="UniProtKB-SubCell"/>
</dbReference>
<dbReference type="Pfam" id="PF20154">
    <property type="entry name" value="LNT_N"/>
    <property type="match status" value="1"/>
</dbReference>
<comment type="catalytic activity">
    <reaction evidence="8">
        <text>N-terminal S-1,2-diacyl-sn-glyceryl-L-cysteinyl-[lipoprotein] + a glycerophospholipid = N-acyl-S-1,2-diacyl-sn-glyceryl-L-cysteinyl-[lipoprotein] + a 2-acyl-sn-glycero-3-phospholipid + H(+)</text>
        <dbReference type="Rhea" id="RHEA:48228"/>
        <dbReference type="Rhea" id="RHEA-COMP:14681"/>
        <dbReference type="Rhea" id="RHEA-COMP:14684"/>
        <dbReference type="ChEBI" id="CHEBI:15378"/>
        <dbReference type="ChEBI" id="CHEBI:136912"/>
        <dbReference type="ChEBI" id="CHEBI:140656"/>
        <dbReference type="ChEBI" id="CHEBI:140657"/>
        <dbReference type="ChEBI" id="CHEBI:140660"/>
        <dbReference type="EC" id="2.3.1.269"/>
    </reaction>
</comment>
<organism evidence="11 12">
    <name type="scientific">Brachybacterium nesterenkovii</name>
    <dbReference type="NCBI Taxonomy" id="47847"/>
    <lineage>
        <taxon>Bacteria</taxon>
        <taxon>Bacillati</taxon>
        <taxon>Actinomycetota</taxon>
        <taxon>Actinomycetes</taxon>
        <taxon>Micrococcales</taxon>
        <taxon>Dermabacteraceae</taxon>
        <taxon>Brachybacterium</taxon>
    </lineage>
</organism>
<dbReference type="InterPro" id="IPR036526">
    <property type="entry name" value="C-N_Hydrolase_sf"/>
</dbReference>
<protein>
    <recommendedName>
        <fullName evidence="8">Apolipoprotein N-acyltransferase</fullName>
        <shortName evidence="8">ALP N-acyltransferase</shortName>
        <ecNumber evidence="8">2.3.1.269</ecNumber>
    </recommendedName>
</protein>
<evidence type="ECO:0000256" key="7">
    <source>
        <dbReference type="ARBA" id="ARBA00023315"/>
    </source>
</evidence>
<feature type="transmembrane region" description="Helical" evidence="8">
    <location>
        <begin position="142"/>
        <end position="163"/>
    </location>
</feature>
<dbReference type="Gene3D" id="3.60.110.10">
    <property type="entry name" value="Carbon-nitrogen hydrolase"/>
    <property type="match status" value="1"/>
</dbReference>
<evidence type="ECO:0000256" key="1">
    <source>
        <dbReference type="ARBA" id="ARBA00004651"/>
    </source>
</evidence>
<dbReference type="UniPathway" id="UPA00666"/>
<keyword evidence="3 8" id="KW-0808">Transferase</keyword>
<keyword evidence="6 8" id="KW-0472">Membrane</keyword>
<feature type="transmembrane region" description="Helical" evidence="8">
    <location>
        <begin position="512"/>
        <end position="532"/>
    </location>
</feature>
<dbReference type="InterPro" id="IPR003010">
    <property type="entry name" value="C-N_Hydrolase"/>
</dbReference>
<reference evidence="11 12" key="1">
    <citation type="submission" date="2017-02" db="EMBL/GenBank/DDBJ databases">
        <authorList>
            <person name="Peterson S.W."/>
        </authorList>
    </citation>
    <scope>NUCLEOTIDE SEQUENCE [LARGE SCALE GENOMIC DNA]</scope>
    <source>
        <strain evidence="11 12">CIP104813</strain>
    </source>
</reference>
<dbReference type="PROSITE" id="PS50263">
    <property type="entry name" value="CN_HYDROLASE"/>
    <property type="match status" value="1"/>
</dbReference>
<evidence type="ECO:0000256" key="4">
    <source>
        <dbReference type="ARBA" id="ARBA00022692"/>
    </source>
</evidence>
<dbReference type="InterPro" id="IPR045378">
    <property type="entry name" value="LNT_N"/>
</dbReference>
<evidence type="ECO:0000256" key="2">
    <source>
        <dbReference type="ARBA" id="ARBA00022475"/>
    </source>
</evidence>
<dbReference type="InterPro" id="IPR004563">
    <property type="entry name" value="Apolipo_AcylTrfase"/>
</dbReference>
<dbReference type="HAMAP" id="MF_01148">
    <property type="entry name" value="Lnt"/>
    <property type="match status" value="1"/>
</dbReference>
<dbReference type="CDD" id="cd07571">
    <property type="entry name" value="ALP_N-acyl_transferase"/>
    <property type="match status" value="1"/>
</dbReference>